<proteinExistence type="predicted"/>
<reference evidence="1" key="1">
    <citation type="submission" date="2019-11" db="EMBL/GenBank/DDBJ databases">
        <authorList>
            <person name="Feng L."/>
        </authorList>
    </citation>
    <scope>NUCLEOTIDE SEQUENCE</scope>
    <source>
        <strain evidence="1">CramosumLFYP8</strain>
    </source>
</reference>
<organism evidence="1">
    <name type="scientific">Thomasclavelia ramosa</name>
    <dbReference type="NCBI Taxonomy" id="1547"/>
    <lineage>
        <taxon>Bacteria</taxon>
        <taxon>Bacillati</taxon>
        <taxon>Bacillota</taxon>
        <taxon>Erysipelotrichia</taxon>
        <taxon>Erysipelotrichales</taxon>
        <taxon>Coprobacillaceae</taxon>
        <taxon>Thomasclavelia</taxon>
    </lineage>
</organism>
<protein>
    <submittedName>
        <fullName evidence="1">Uncharacterized protein</fullName>
    </submittedName>
</protein>
<dbReference type="AlphaFoldDB" id="A0A6N3DSH0"/>
<gene>
    <name evidence="1" type="ORF">CRLFYP8_00278</name>
</gene>
<evidence type="ECO:0000313" key="1">
    <source>
        <dbReference type="EMBL" id="VYU30089.1"/>
    </source>
</evidence>
<dbReference type="RefSeq" id="WP_003535132.1">
    <property type="nucleotide sequence ID" value="NZ_AP031443.1"/>
</dbReference>
<sequence length="82" mass="9622">MNQIKFHKRLGLILDEIYDIFNSSTRQEQLNALLLKKLTDSKLKIDSCYTSLDKSNSLLNYDYKDIPTLKHYFNNYLVSSVS</sequence>
<dbReference type="GeneID" id="64197209"/>
<accession>A0A6N3DSH0</accession>
<name>A0A6N3DSH0_9FIRM</name>
<dbReference type="EMBL" id="CACRTL010000034">
    <property type="protein sequence ID" value="VYU30089.1"/>
    <property type="molecule type" value="Genomic_DNA"/>
</dbReference>